<dbReference type="VEuPathDB" id="VectorBase:AMEM21_005858"/>
<proteinExistence type="inferred from homology"/>
<sequence length="359" mass="38800">MPQSDGGYVSLGGGGPNSIYNSTTEPQSGSKSVMETVKRVIGTAIGAQDKHALLERDGTGAQPYIVSARDRDKTGKSANARMPSAPAHTAEEARLLGAMPVDPMDDIELRSVQLQYPNQRGSIVGSCDLRRVPTDKGDILVAVQGDTTKPAIVTYHDLGLNYASSFAGFFNFPTMRSLLDNFCVYHVNAPGQEDGAPTFPEDYVYPTFDELASQMLFVMTHFNLKSIIGFGVGAGANILARFALANPDKLYKSNFERSINPVNLAMLIDAYIKRTDLNIARTPSGSPQTSAPSLKMPVLNITGALSPHIDDTVTFNGRLIPEKTNWMKISDCGLVLEEQPGKLAEAFRLFLQGEGYGKC</sequence>
<evidence type="ECO:0000313" key="4">
    <source>
        <dbReference type="Proteomes" id="UP000075903"/>
    </source>
</evidence>
<reference evidence="3" key="1">
    <citation type="submission" date="2020-05" db="UniProtKB">
        <authorList>
            <consortium name="EnsemblMetazoa"/>
        </authorList>
    </citation>
    <scope>IDENTIFICATION</scope>
    <source>
        <strain evidence="3">MAF</strain>
    </source>
</reference>
<feature type="compositionally biased region" description="Polar residues" evidence="2">
    <location>
        <begin position="18"/>
        <end position="33"/>
    </location>
</feature>
<protein>
    <recommendedName>
        <fullName evidence="5">N-myc downstream regulated</fullName>
    </recommendedName>
</protein>
<organism evidence="3 4">
    <name type="scientific">Anopheles merus</name>
    <name type="common">Mosquito</name>
    <dbReference type="NCBI Taxonomy" id="30066"/>
    <lineage>
        <taxon>Eukaryota</taxon>
        <taxon>Metazoa</taxon>
        <taxon>Ecdysozoa</taxon>
        <taxon>Arthropoda</taxon>
        <taxon>Hexapoda</taxon>
        <taxon>Insecta</taxon>
        <taxon>Pterygota</taxon>
        <taxon>Neoptera</taxon>
        <taxon>Endopterygota</taxon>
        <taxon>Diptera</taxon>
        <taxon>Nematocera</taxon>
        <taxon>Culicoidea</taxon>
        <taxon>Culicidae</taxon>
        <taxon>Anophelinae</taxon>
        <taxon>Anopheles</taxon>
    </lineage>
</organism>
<feature type="region of interest" description="Disordered" evidence="2">
    <location>
        <begin position="1"/>
        <end position="33"/>
    </location>
</feature>
<dbReference type="Gene3D" id="3.40.50.1820">
    <property type="entry name" value="alpha/beta hydrolase"/>
    <property type="match status" value="2"/>
</dbReference>
<dbReference type="STRING" id="30066.A0A182VHV2"/>
<dbReference type="Pfam" id="PF03096">
    <property type="entry name" value="Ndr"/>
    <property type="match status" value="2"/>
</dbReference>
<comment type="similarity">
    <text evidence="1">Belongs to the NDRG family.</text>
</comment>
<dbReference type="ESTHER" id="anoga-q7q837">
    <property type="family name" value="Ndr_family"/>
</dbReference>
<dbReference type="InterPro" id="IPR004142">
    <property type="entry name" value="NDRG"/>
</dbReference>
<dbReference type="AlphaFoldDB" id="A0A182VHV2"/>
<accession>A0A182VHV2</accession>
<evidence type="ECO:0000256" key="1">
    <source>
        <dbReference type="ARBA" id="ARBA00005598"/>
    </source>
</evidence>
<dbReference type="VEuPathDB" id="VectorBase:AMEM015234"/>
<dbReference type="InterPro" id="IPR029058">
    <property type="entry name" value="AB_hydrolase_fold"/>
</dbReference>
<keyword evidence="4" id="KW-1185">Reference proteome</keyword>
<dbReference type="SUPFAM" id="SSF53474">
    <property type="entry name" value="alpha/beta-Hydrolases"/>
    <property type="match status" value="1"/>
</dbReference>
<dbReference type="EnsemblMetazoa" id="AMEM015234-RA">
    <property type="protein sequence ID" value="AMEM015234-PA"/>
    <property type="gene ID" value="AMEM015234"/>
</dbReference>
<evidence type="ECO:0000256" key="2">
    <source>
        <dbReference type="SAM" id="MobiDB-lite"/>
    </source>
</evidence>
<name>A0A182VHV2_ANOME</name>
<evidence type="ECO:0008006" key="5">
    <source>
        <dbReference type="Google" id="ProtNLM"/>
    </source>
</evidence>
<evidence type="ECO:0000313" key="3">
    <source>
        <dbReference type="EnsemblMetazoa" id="AMEM015234-PA"/>
    </source>
</evidence>
<dbReference type="PANTHER" id="PTHR11034">
    <property type="entry name" value="N-MYC DOWNSTREAM REGULATED"/>
    <property type="match status" value="1"/>
</dbReference>
<dbReference type="Proteomes" id="UP000075903">
    <property type="component" value="Unassembled WGS sequence"/>
</dbReference>